<proteinExistence type="predicted"/>
<evidence type="ECO:0000313" key="1">
    <source>
        <dbReference type="EMBL" id="MET3863022.1"/>
    </source>
</evidence>
<dbReference type="Proteomes" id="UP001549119">
    <property type="component" value="Unassembled WGS sequence"/>
</dbReference>
<evidence type="ECO:0008006" key="3">
    <source>
        <dbReference type="Google" id="ProtNLM"/>
    </source>
</evidence>
<dbReference type="EMBL" id="JBEPNW010000002">
    <property type="protein sequence ID" value="MET3863022.1"/>
    <property type="molecule type" value="Genomic_DNA"/>
</dbReference>
<accession>A0ABV2N963</accession>
<comment type="caution">
    <text evidence="1">The sequence shown here is derived from an EMBL/GenBank/DDBJ whole genome shotgun (WGS) entry which is preliminary data.</text>
</comment>
<sequence>MSAQTAIEILDSMFDLFKQMGSGIALDLQWLEIAQRLHRVRAEATWSGDLDFVATKLKAQAAYYAAAYRQPDGSEHMRRLNAERLEEVVKCYSILRAHLEQQIPLAQHA</sequence>
<gene>
    <name evidence="1" type="ORF">ABIC20_000331</name>
</gene>
<organism evidence="1 2">
    <name type="scientific">Methylobacterium radiotolerans</name>
    <dbReference type="NCBI Taxonomy" id="31998"/>
    <lineage>
        <taxon>Bacteria</taxon>
        <taxon>Pseudomonadati</taxon>
        <taxon>Pseudomonadota</taxon>
        <taxon>Alphaproteobacteria</taxon>
        <taxon>Hyphomicrobiales</taxon>
        <taxon>Methylobacteriaceae</taxon>
        <taxon>Methylobacterium</taxon>
    </lineage>
</organism>
<protein>
    <recommendedName>
        <fullName evidence="3">Nucleotidyltransferase</fullName>
    </recommendedName>
</protein>
<name>A0ABV2N963_9HYPH</name>
<reference evidence="1 2" key="1">
    <citation type="submission" date="2024-06" db="EMBL/GenBank/DDBJ databases">
        <title>Genomics of switchgrass bacterial isolates.</title>
        <authorList>
            <person name="Shade A."/>
        </authorList>
    </citation>
    <scope>NUCLEOTIDE SEQUENCE [LARGE SCALE GENOMIC DNA]</scope>
    <source>
        <strain evidence="1 2">PvP084</strain>
    </source>
</reference>
<keyword evidence="2" id="KW-1185">Reference proteome</keyword>
<evidence type="ECO:0000313" key="2">
    <source>
        <dbReference type="Proteomes" id="UP001549119"/>
    </source>
</evidence>
<dbReference type="RefSeq" id="WP_058607236.1">
    <property type="nucleotide sequence ID" value="NZ_CP090579.1"/>
</dbReference>